<evidence type="ECO:0000313" key="2">
    <source>
        <dbReference type="EMBL" id="MBC3910211.1"/>
    </source>
</evidence>
<dbReference type="GO" id="GO:0016757">
    <property type="term" value="F:glycosyltransferase activity"/>
    <property type="evidence" value="ECO:0007669"/>
    <property type="project" value="UniProtKB-KW"/>
</dbReference>
<dbReference type="InterPro" id="IPR041715">
    <property type="entry name" value="HisRS-like_core"/>
</dbReference>
<gene>
    <name evidence="2" type="ORF">H8L47_21845</name>
</gene>
<dbReference type="EMBL" id="JACOFX010000015">
    <property type="protein sequence ID" value="MBC3910211.1"/>
    <property type="molecule type" value="Genomic_DNA"/>
</dbReference>
<dbReference type="RefSeq" id="WP_186955723.1">
    <property type="nucleotide sequence ID" value="NZ_JACOFX010000015.1"/>
</dbReference>
<comment type="caution">
    <text evidence="2">The sequence shown here is derived from an EMBL/GenBank/DDBJ whole genome shotgun (WGS) entry which is preliminary data.</text>
</comment>
<accession>A0ABR6ZF54</accession>
<dbReference type="InterPro" id="IPR045864">
    <property type="entry name" value="aa-tRNA-synth_II/BPL/LPL"/>
</dbReference>
<proteinExistence type="predicted"/>
<keyword evidence="3" id="KW-1185">Reference proteome</keyword>
<name>A0ABR6ZF54_9BURK</name>
<dbReference type="Gene3D" id="3.30.930.10">
    <property type="entry name" value="Bira Bifunctional Protein, Domain 2"/>
    <property type="match status" value="1"/>
</dbReference>
<dbReference type="Proteomes" id="UP000646911">
    <property type="component" value="Unassembled WGS sequence"/>
</dbReference>
<keyword evidence="2" id="KW-0328">Glycosyltransferase</keyword>
<feature type="domain" description="Class II Histidinyl-tRNA synthetase (HisRS)-like catalytic core" evidence="1">
    <location>
        <begin position="13"/>
        <end position="150"/>
    </location>
</feature>
<sequence length="168" mass="19590">MELRIDEQCRGVRILVGEEVKERRRLLNALIGIAEAYGFNEIMLPSLEPANIYVNKAGTEVLSQMYVFPDKKGRSLCLRPEATATVQLLADKHFKQKRNQKLWYFERCWRYEKPQEGRYREFYQFGVEIINPDSPSCREELLSMATQMVALKTNAYEVATAVKRGLDY</sequence>
<dbReference type="PANTHER" id="PTHR43707:SF1">
    <property type="entry name" value="HISTIDINE--TRNA LIGASE, MITOCHONDRIAL-RELATED"/>
    <property type="match status" value="1"/>
</dbReference>
<dbReference type="Pfam" id="PF13393">
    <property type="entry name" value="tRNA-synt_His"/>
    <property type="match status" value="1"/>
</dbReference>
<keyword evidence="2" id="KW-0808">Transferase</keyword>
<dbReference type="InterPro" id="IPR004516">
    <property type="entry name" value="HisRS/HisZ"/>
</dbReference>
<dbReference type="SUPFAM" id="SSF55681">
    <property type="entry name" value="Class II aaRS and biotin synthetases"/>
    <property type="match status" value="1"/>
</dbReference>
<dbReference type="PANTHER" id="PTHR43707">
    <property type="entry name" value="HISTIDYL-TRNA SYNTHETASE"/>
    <property type="match status" value="1"/>
</dbReference>
<organism evidence="2 3">
    <name type="scientific">Undibacterium umbellatum</name>
    <dbReference type="NCBI Taxonomy" id="2762300"/>
    <lineage>
        <taxon>Bacteria</taxon>
        <taxon>Pseudomonadati</taxon>
        <taxon>Pseudomonadota</taxon>
        <taxon>Betaproteobacteria</taxon>
        <taxon>Burkholderiales</taxon>
        <taxon>Oxalobacteraceae</taxon>
        <taxon>Undibacterium</taxon>
    </lineage>
</organism>
<evidence type="ECO:0000259" key="1">
    <source>
        <dbReference type="Pfam" id="PF13393"/>
    </source>
</evidence>
<protein>
    <submittedName>
        <fullName evidence="2">ATP phosphoribosyltransferase regulatory subunit</fullName>
    </submittedName>
</protein>
<evidence type="ECO:0000313" key="3">
    <source>
        <dbReference type="Proteomes" id="UP000646911"/>
    </source>
</evidence>
<reference evidence="2 3" key="1">
    <citation type="submission" date="2020-08" db="EMBL/GenBank/DDBJ databases">
        <title>Novel species isolated from subtropical streams in China.</title>
        <authorList>
            <person name="Lu H."/>
        </authorList>
    </citation>
    <scope>NUCLEOTIDE SEQUENCE [LARGE SCALE GENOMIC DNA]</scope>
    <source>
        <strain evidence="2 3">NL8W</strain>
    </source>
</reference>